<feature type="signal peptide" evidence="1">
    <location>
        <begin position="1"/>
        <end position="18"/>
    </location>
</feature>
<protein>
    <recommendedName>
        <fullName evidence="5">Lipoprotein</fullName>
    </recommendedName>
</protein>
<evidence type="ECO:0000313" key="2">
    <source>
        <dbReference type="EMBL" id="WKW12558.1"/>
    </source>
</evidence>
<dbReference type="EMBL" id="CP130613">
    <property type="protein sequence ID" value="WKW15465.1"/>
    <property type="molecule type" value="Genomic_DNA"/>
</dbReference>
<dbReference type="AlphaFoldDB" id="A0AA49JVU4"/>
<sequence>MRALLLAAPLVLALSACLDTNLPARERIGLVDIRAWNNGGTPVIRARGVFYNIAGLQLFPAVPQECGLYGYTPPVPSDNAGETISAGSMVSFTVAGFSENAIPNPLATFPIYTFPAGSYLDFTAGDSVLVSIPGATGGFEPMAIRARLAEPFTADPLPAYVENQPMTVTWQPATEPGSVMVVSLRYNSTPGATQPDLEIACAFEDDGSGTISSTLANGWGAGQPGTQEFAFIRVRERLVEFDDRTRTRVRSIYEFPLRALADAVP</sequence>
<evidence type="ECO:0000256" key="1">
    <source>
        <dbReference type="SAM" id="SignalP"/>
    </source>
</evidence>
<name>A0AA49JVU4_9BACT</name>
<evidence type="ECO:0000313" key="4">
    <source>
        <dbReference type="Proteomes" id="UP001229955"/>
    </source>
</evidence>
<organism evidence="2">
    <name type="scientific">Pseudogemmatithrix spongiicola</name>
    <dbReference type="NCBI Taxonomy" id="3062599"/>
    <lineage>
        <taxon>Bacteria</taxon>
        <taxon>Pseudomonadati</taxon>
        <taxon>Gemmatimonadota</taxon>
        <taxon>Gemmatimonadia</taxon>
        <taxon>Gemmatimonadales</taxon>
        <taxon>Gemmatimonadaceae</taxon>
        <taxon>Pseudogemmatithrix</taxon>
    </lineage>
</organism>
<dbReference type="Proteomes" id="UP001229955">
    <property type="component" value="Chromosome"/>
</dbReference>
<evidence type="ECO:0000313" key="3">
    <source>
        <dbReference type="EMBL" id="WKW15465.1"/>
    </source>
</evidence>
<gene>
    <name evidence="2" type="ORF">Strain138_001854</name>
    <name evidence="3" type="ORF">Strain318_001853</name>
</gene>
<keyword evidence="1" id="KW-0732">Signal</keyword>
<evidence type="ECO:0008006" key="5">
    <source>
        <dbReference type="Google" id="ProtNLM"/>
    </source>
</evidence>
<keyword evidence="4" id="KW-1185">Reference proteome</keyword>
<dbReference type="KEGG" id="pspc:Strain318_001853"/>
<dbReference type="PROSITE" id="PS51257">
    <property type="entry name" value="PROKAR_LIPOPROTEIN"/>
    <property type="match status" value="1"/>
</dbReference>
<proteinExistence type="predicted"/>
<accession>A0AA49JVU4</accession>
<dbReference type="EMBL" id="CP130612">
    <property type="protein sequence ID" value="WKW12558.1"/>
    <property type="molecule type" value="Genomic_DNA"/>
</dbReference>
<dbReference type="RefSeq" id="WP_367885437.1">
    <property type="nucleotide sequence ID" value="NZ_CP130612.1"/>
</dbReference>
<reference evidence="2" key="1">
    <citation type="submission" date="2023-07" db="EMBL/GenBank/DDBJ databases">
        <authorList>
            <person name="Haufschild T."/>
            <person name="Kallscheuer N."/>
            <person name="Hammer J."/>
            <person name="Kohn T."/>
            <person name="Kabuu M."/>
            <person name="Jogler M."/>
            <person name="Wohfarth N."/>
            <person name="Heuer A."/>
            <person name="Rohde M."/>
            <person name="van Teeseling M.C.F."/>
            <person name="Jogler C."/>
        </authorList>
    </citation>
    <scope>NUCLEOTIDE SEQUENCE</scope>
    <source>
        <strain evidence="2">Strain 138</strain>
        <strain evidence="3">Strain 318</strain>
    </source>
</reference>
<feature type="chain" id="PRO_5041232090" description="Lipoprotein" evidence="1">
    <location>
        <begin position="19"/>
        <end position="265"/>
    </location>
</feature>
<accession>A0AA49Q8V0</accession>